<sequence length="106" mass="12451">MAEEQQPLDHLEENDQKGDVIGNIKSHSTWKRFLYMLVFIFIFNLAEIIVYVVMSINFLIFLFTGEKNSKLSSFGHSLGKYISQVINYLSLHSDEKPYPFEMEWPN</sequence>
<protein>
    <recommendedName>
        <fullName evidence="3">DUF4389 domain-containing protein</fullName>
    </recommendedName>
</protein>
<dbReference type="AlphaFoldDB" id="A0A381RDW1"/>
<feature type="transmembrane region" description="Helical" evidence="1">
    <location>
        <begin position="33"/>
        <end position="63"/>
    </location>
</feature>
<dbReference type="InterPro" id="IPR025498">
    <property type="entry name" value="DUF4389"/>
</dbReference>
<dbReference type="Pfam" id="PF14333">
    <property type="entry name" value="DUF4389"/>
    <property type="match status" value="1"/>
</dbReference>
<organism evidence="2">
    <name type="scientific">marine metagenome</name>
    <dbReference type="NCBI Taxonomy" id="408172"/>
    <lineage>
        <taxon>unclassified sequences</taxon>
        <taxon>metagenomes</taxon>
        <taxon>ecological metagenomes</taxon>
    </lineage>
</organism>
<keyword evidence="1" id="KW-0812">Transmembrane</keyword>
<reference evidence="2" key="1">
    <citation type="submission" date="2018-05" db="EMBL/GenBank/DDBJ databases">
        <authorList>
            <person name="Lanie J.A."/>
            <person name="Ng W.-L."/>
            <person name="Kazmierczak K.M."/>
            <person name="Andrzejewski T.M."/>
            <person name="Davidsen T.M."/>
            <person name="Wayne K.J."/>
            <person name="Tettelin H."/>
            <person name="Glass J.I."/>
            <person name="Rusch D."/>
            <person name="Podicherti R."/>
            <person name="Tsui H.-C.T."/>
            <person name="Winkler M.E."/>
        </authorList>
    </citation>
    <scope>NUCLEOTIDE SEQUENCE</scope>
</reference>
<evidence type="ECO:0000313" key="2">
    <source>
        <dbReference type="EMBL" id="SUZ89962.1"/>
    </source>
</evidence>
<dbReference type="EMBL" id="UINC01001854">
    <property type="protein sequence ID" value="SUZ89962.1"/>
    <property type="molecule type" value="Genomic_DNA"/>
</dbReference>
<name>A0A381RDW1_9ZZZZ</name>
<proteinExistence type="predicted"/>
<gene>
    <name evidence="2" type="ORF">METZ01_LOCUS42816</name>
</gene>
<accession>A0A381RDW1</accession>
<keyword evidence="1" id="KW-1133">Transmembrane helix</keyword>
<evidence type="ECO:0000256" key="1">
    <source>
        <dbReference type="SAM" id="Phobius"/>
    </source>
</evidence>
<keyword evidence="1" id="KW-0472">Membrane</keyword>
<evidence type="ECO:0008006" key="3">
    <source>
        <dbReference type="Google" id="ProtNLM"/>
    </source>
</evidence>